<reference evidence="2 3" key="1">
    <citation type="journal article" date="2016" name="Int. J. Syst. Evol. Microbiol.">
        <title>Acidipila dinghuensis sp. nov., an acidobacterium isolated from forest soil.</title>
        <authorList>
            <person name="Jiang Y.W."/>
            <person name="Wang J."/>
            <person name="Chen M.H."/>
            <person name="Lv Y.Y."/>
            <person name="Qiu L.H."/>
        </authorList>
    </citation>
    <scope>NUCLEOTIDE SEQUENCE [LARGE SCALE GENOMIC DNA]</scope>
    <source>
        <strain evidence="2 3">DHOF10</strain>
    </source>
</reference>
<comment type="caution">
    <text evidence="2">The sequence shown here is derived from an EMBL/GenBank/DDBJ whole genome shotgun (WGS) entry which is preliminary data.</text>
</comment>
<gene>
    <name evidence="2" type="ORF">ESZ00_08390</name>
</gene>
<feature type="transmembrane region" description="Helical" evidence="1">
    <location>
        <begin position="75"/>
        <end position="94"/>
    </location>
</feature>
<evidence type="ECO:0000256" key="1">
    <source>
        <dbReference type="SAM" id="Phobius"/>
    </source>
</evidence>
<keyword evidence="3" id="KW-1185">Reference proteome</keyword>
<keyword evidence="1" id="KW-0812">Transmembrane</keyword>
<evidence type="ECO:0000313" key="3">
    <source>
        <dbReference type="Proteomes" id="UP000290253"/>
    </source>
</evidence>
<keyword evidence="1" id="KW-0472">Membrane</keyword>
<dbReference type="Proteomes" id="UP000290253">
    <property type="component" value="Unassembled WGS sequence"/>
</dbReference>
<evidence type="ECO:0000313" key="2">
    <source>
        <dbReference type="EMBL" id="RXS97863.1"/>
    </source>
</evidence>
<accession>A0A4Q1SK81</accession>
<evidence type="ECO:0008006" key="4">
    <source>
        <dbReference type="Google" id="ProtNLM"/>
    </source>
</evidence>
<name>A0A4Q1SK81_9BACT</name>
<keyword evidence="1" id="KW-1133">Transmembrane helix</keyword>
<organism evidence="2 3">
    <name type="scientific">Silvibacterium dinghuense</name>
    <dbReference type="NCBI Taxonomy" id="1560006"/>
    <lineage>
        <taxon>Bacteria</taxon>
        <taxon>Pseudomonadati</taxon>
        <taxon>Acidobacteriota</taxon>
        <taxon>Terriglobia</taxon>
        <taxon>Terriglobales</taxon>
        <taxon>Acidobacteriaceae</taxon>
        <taxon>Silvibacterium</taxon>
    </lineage>
</organism>
<protein>
    <recommendedName>
        <fullName evidence="4">YcxB-like protein domain-containing protein</fullName>
    </recommendedName>
</protein>
<sequence length="189" mass="21042">MLWLACYDPARSSFLNPMKISGSLTPEEYAETARLLQSKSYWPKFILRNFYGAGILIALTAGTISGLLHHTIPNWRSLGIIWVAILVIFAWSIWSVRRNTRKQIAQYNATGPEYFVIEADGLHAQSKTGGNSFQPWSAFSSVKDGKRVQLLMLPGNTVQILPISSLSLSEQESLRGKLRSLLASVESGR</sequence>
<dbReference type="EMBL" id="SDMK01000001">
    <property type="protein sequence ID" value="RXS97863.1"/>
    <property type="molecule type" value="Genomic_DNA"/>
</dbReference>
<dbReference type="RefSeq" id="WP_129207642.1">
    <property type="nucleotide sequence ID" value="NZ_BMGU01000001.1"/>
</dbReference>
<proteinExistence type="predicted"/>
<dbReference type="AlphaFoldDB" id="A0A4Q1SK81"/>
<feature type="transmembrane region" description="Helical" evidence="1">
    <location>
        <begin position="49"/>
        <end position="69"/>
    </location>
</feature>